<evidence type="ECO:0000313" key="1">
    <source>
        <dbReference type="EMBL" id="HIX46459.1"/>
    </source>
</evidence>
<organism evidence="1 2">
    <name type="scientific">Candidatus Borkfalkia faecigallinarum</name>
    <dbReference type="NCBI Taxonomy" id="2838509"/>
    <lineage>
        <taxon>Bacteria</taxon>
        <taxon>Bacillati</taxon>
        <taxon>Bacillota</taxon>
        <taxon>Clostridia</taxon>
        <taxon>Christensenellales</taxon>
        <taxon>Christensenellaceae</taxon>
        <taxon>Candidatus Borkfalkia</taxon>
    </lineage>
</organism>
<proteinExistence type="predicted"/>
<dbReference type="Proteomes" id="UP000824249">
    <property type="component" value="Unassembled WGS sequence"/>
</dbReference>
<reference evidence="1" key="1">
    <citation type="journal article" date="2021" name="PeerJ">
        <title>Extensive microbial diversity within the chicken gut microbiome revealed by metagenomics and culture.</title>
        <authorList>
            <person name="Gilroy R."/>
            <person name="Ravi A."/>
            <person name="Getino M."/>
            <person name="Pursley I."/>
            <person name="Horton D.L."/>
            <person name="Alikhan N.F."/>
            <person name="Baker D."/>
            <person name="Gharbi K."/>
            <person name="Hall N."/>
            <person name="Watson M."/>
            <person name="Adriaenssens E.M."/>
            <person name="Foster-Nyarko E."/>
            <person name="Jarju S."/>
            <person name="Secka A."/>
            <person name="Antonio M."/>
            <person name="Oren A."/>
            <person name="Chaudhuri R.R."/>
            <person name="La Ragione R."/>
            <person name="Hildebrand F."/>
            <person name="Pallen M.J."/>
        </authorList>
    </citation>
    <scope>NUCLEOTIDE SEQUENCE</scope>
    <source>
        <strain evidence="1">26628</strain>
    </source>
</reference>
<dbReference type="EMBL" id="DXFD01000036">
    <property type="protein sequence ID" value="HIX46459.1"/>
    <property type="molecule type" value="Genomic_DNA"/>
</dbReference>
<gene>
    <name evidence="1" type="ORF">H9737_02070</name>
</gene>
<sequence length="86" mass="9590">MEDEEVKAALRRRALGFETDEIVEEYAFQEGEAVLLKRKVTKKTVPPDMTAAKMLLEGEAPPASMSDEQLAAEKARLLRQLKEGEG</sequence>
<dbReference type="AlphaFoldDB" id="A0A9D1VTA7"/>
<name>A0A9D1VTA7_9FIRM</name>
<protein>
    <submittedName>
        <fullName evidence="1">Uncharacterized protein</fullName>
    </submittedName>
</protein>
<evidence type="ECO:0000313" key="2">
    <source>
        <dbReference type="Proteomes" id="UP000824249"/>
    </source>
</evidence>
<accession>A0A9D1VTA7</accession>
<comment type="caution">
    <text evidence="1">The sequence shown here is derived from an EMBL/GenBank/DDBJ whole genome shotgun (WGS) entry which is preliminary data.</text>
</comment>
<reference evidence="1" key="2">
    <citation type="submission" date="2021-04" db="EMBL/GenBank/DDBJ databases">
        <authorList>
            <person name="Gilroy R."/>
        </authorList>
    </citation>
    <scope>NUCLEOTIDE SEQUENCE</scope>
    <source>
        <strain evidence="1">26628</strain>
    </source>
</reference>